<evidence type="ECO:0000313" key="6">
    <source>
        <dbReference type="Proteomes" id="UP001381693"/>
    </source>
</evidence>
<feature type="non-terminal residue" evidence="5">
    <location>
        <position position="1"/>
    </location>
</feature>
<evidence type="ECO:0000256" key="3">
    <source>
        <dbReference type="ARBA" id="ARBA00022840"/>
    </source>
</evidence>
<keyword evidence="3" id="KW-0067">ATP-binding</keyword>
<dbReference type="EMBL" id="JAXCGZ010017009">
    <property type="protein sequence ID" value="KAK7069166.1"/>
    <property type="molecule type" value="Genomic_DNA"/>
</dbReference>
<protein>
    <submittedName>
        <fullName evidence="5">Uncharacterized protein</fullName>
    </submittedName>
</protein>
<dbReference type="InterPro" id="IPR051437">
    <property type="entry name" value="TTLL_monoglycylase"/>
</dbReference>
<dbReference type="GO" id="GO:0060271">
    <property type="term" value="P:cilium assembly"/>
    <property type="evidence" value="ECO:0007669"/>
    <property type="project" value="TreeGrafter"/>
</dbReference>
<evidence type="ECO:0000256" key="4">
    <source>
        <dbReference type="SAM" id="MobiDB-lite"/>
    </source>
</evidence>
<organism evidence="5 6">
    <name type="scientific">Halocaridina rubra</name>
    <name type="common">Hawaiian red shrimp</name>
    <dbReference type="NCBI Taxonomy" id="373956"/>
    <lineage>
        <taxon>Eukaryota</taxon>
        <taxon>Metazoa</taxon>
        <taxon>Ecdysozoa</taxon>
        <taxon>Arthropoda</taxon>
        <taxon>Crustacea</taxon>
        <taxon>Multicrustacea</taxon>
        <taxon>Malacostraca</taxon>
        <taxon>Eumalacostraca</taxon>
        <taxon>Eucarida</taxon>
        <taxon>Decapoda</taxon>
        <taxon>Pleocyemata</taxon>
        <taxon>Caridea</taxon>
        <taxon>Atyoidea</taxon>
        <taxon>Atyidae</taxon>
        <taxon>Halocaridina</taxon>
    </lineage>
</organism>
<dbReference type="GO" id="GO:0005930">
    <property type="term" value="C:axoneme"/>
    <property type="evidence" value="ECO:0007669"/>
    <property type="project" value="TreeGrafter"/>
</dbReference>
<dbReference type="PANTHER" id="PTHR45870">
    <property type="entry name" value="TUBULIN MONOGLYCYLASE TTLL3"/>
    <property type="match status" value="1"/>
</dbReference>
<evidence type="ECO:0000256" key="2">
    <source>
        <dbReference type="ARBA" id="ARBA00022741"/>
    </source>
</evidence>
<gene>
    <name evidence="5" type="ORF">SK128_005568</name>
</gene>
<dbReference type="GO" id="GO:0003341">
    <property type="term" value="P:cilium movement"/>
    <property type="evidence" value="ECO:0007669"/>
    <property type="project" value="TreeGrafter"/>
</dbReference>
<sequence>YGLCSTLQQLHWFSEAASVDTFVPRGYCIGHEDERTAFIHDYRTTACLNVLKWVTERFETLGAQAVADPHGESSDIFSSDPDNKGSMVSLETASSRLLDKS</sequence>
<dbReference type="GO" id="GO:0070736">
    <property type="term" value="F:protein-glycine ligase activity, initiating"/>
    <property type="evidence" value="ECO:0007669"/>
    <property type="project" value="TreeGrafter"/>
</dbReference>
<evidence type="ECO:0000256" key="1">
    <source>
        <dbReference type="ARBA" id="ARBA00022598"/>
    </source>
</evidence>
<name>A0AAN8WN90_HALRR</name>
<evidence type="ECO:0000313" key="5">
    <source>
        <dbReference type="EMBL" id="KAK7069166.1"/>
    </source>
</evidence>
<reference evidence="5 6" key="1">
    <citation type="submission" date="2023-11" db="EMBL/GenBank/DDBJ databases">
        <title>Halocaridina rubra genome assembly.</title>
        <authorList>
            <person name="Smith C."/>
        </authorList>
    </citation>
    <scope>NUCLEOTIDE SEQUENCE [LARGE SCALE GENOMIC DNA]</scope>
    <source>
        <strain evidence="5">EP-1</strain>
        <tissue evidence="5">Whole</tissue>
    </source>
</reference>
<proteinExistence type="predicted"/>
<dbReference type="GO" id="GO:0015630">
    <property type="term" value="C:microtubule cytoskeleton"/>
    <property type="evidence" value="ECO:0007669"/>
    <property type="project" value="TreeGrafter"/>
</dbReference>
<comment type="caution">
    <text evidence="5">The sequence shown here is derived from an EMBL/GenBank/DDBJ whole genome shotgun (WGS) entry which is preliminary data.</text>
</comment>
<dbReference type="GO" id="GO:0005524">
    <property type="term" value="F:ATP binding"/>
    <property type="evidence" value="ECO:0007669"/>
    <property type="project" value="UniProtKB-KW"/>
</dbReference>
<dbReference type="PANTHER" id="PTHR45870:SF2">
    <property type="entry name" value="TUBULIN MONOGLYCYLASE TTLL3"/>
    <property type="match status" value="1"/>
</dbReference>
<accession>A0AAN8WN90</accession>
<keyword evidence="6" id="KW-1185">Reference proteome</keyword>
<dbReference type="AlphaFoldDB" id="A0AAN8WN90"/>
<feature type="region of interest" description="Disordered" evidence="4">
    <location>
        <begin position="66"/>
        <end position="101"/>
    </location>
</feature>
<keyword evidence="2" id="KW-0547">Nucleotide-binding</keyword>
<dbReference type="Proteomes" id="UP001381693">
    <property type="component" value="Unassembled WGS sequence"/>
</dbReference>
<keyword evidence="1" id="KW-0436">Ligase</keyword>